<organism evidence="3 4">
    <name type="scientific">Strongylus vulgaris</name>
    <name type="common">Blood worm</name>
    <dbReference type="NCBI Taxonomy" id="40348"/>
    <lineage>
        <taxon>Eukaryota</taxon>
        <taxon>Metazoa</taxon>
        <taxon>Ecdysozoa</taxon>
        <taxon>Nematoda</taxon>
        <taxon>Chromadorea</taxon>
        <taxon>Rhabditida</taxon>
        <taxon>Rhabditina</taxon>
        <taxon>Rhabditomorpha</taxon>
        <taxon>Strongyloidea</taxon>
        <taxon>Strongylidae</taxon>
        <taxon>Strongylus</taxon>
    </lineage>
</organism>
<evidence type="ECO:0000313" key="3">
    <source>
        <dbReference type="EMBL" id="VDM75269.1"/>
    </source>
</evidence>
<name>A0A3P7J629_STRVU</name>
<evidence type="ECO:0000256" key="2">
    <source>
        <dbReference type="SAM" id="SignalP"/>
    </source>
</evidence>
<evidence type="ECO:0000313" key="4">
    <source>
        <dbReference type="Proteomes" id="UP000270094"/>
    </source>
</evidence>
<feature type="signal peptide" evidence="2">
    <location>
        <begin position="1"/>
        <end position="20"/>
    </location>
</feature>
<dbReference type="Proteomes" id="UP000270094">
    <property type="component" value="Unassembled WGS sequence"/>
</dbReference>
<feature type="compositionally biased region" description="Basic and acidic residues" evidence="1">
    <location>
        <begin position="105"/>
        <end position="120"/>
    </location>
</feature>
<keyword evidence="2" id="KW-0732">Signal</keyword>
<keyword evidence="4" id="KW-1185">Reference proteome</keyword>
<proteinExistence type="predicted"/>
<dbReference type="EMBL" id="UYYB01095109">
    <property type="protein sequence ID" value="VDM75269.1"/>
    <property type="molecule type" value="Genomic_DNA"/>
</dbReference>
<sequence length="141" mass="16026">MKYDSSNSLIIYFLFALVRGLREANHDLSTQLMHERTEEKKKIFELAGGGKKRRAITLAKRKQRETRPAWSSDDESHSHPKSITSIPRSVSGVRGFVPSLGSLSEVDHSDTDESEHEVRPPVKLNWRQQFLVCIGLADPKQ</sequence>
<feature type="chain" id="PRO_5018213922" evidence="2">
    <location>
        <begin position="21"/>
        <end position="141"/>
    </location>
</feature>
<dbReference type="OrthoDB" id="5839695at2759"/>
<feature type="region of interest" description="Disordered" evidence="1">
    <location>
        <begin position="58"/>
        <end position="87"/>
    </location>
</feature>
<protein>
    <submittedName>
        <fullName evidence="3">Uncharacterized protein</fullName>
    </submittedName>
</protein>
<accession>A0A3P7J629</accession>
<gene>
    <name evidence="3" type="ORF">SVUK_LOCUS10267</name>
</gene>
<evidence type="ECO:0000256" key="1">
    <source>
        <dbReference type="SAM" id="MobiDB-lite"/>
    </source>
</evidence>
<dbReference type="AlphaFoldDB" id="A0A3P7J629"/>
<feature type="region of interest" description="Disordered" evidence="1">
    <location>
        <begin position="101"/>
        <end position="120"/>
    </location>
</feature>
<reference evidence="3 4" key="1">
    <citation type="submission" date="2018-11" db="EMBL/GenBank/DDBJ databases">
        <authorList>
            <consortium name="Pathogen Informatics"/>
        </authorList>
    </citation>
    <scope>NUCLEOTIDE SEQUENCE [LARGE SCALE GENOMIC DNA]</scope>
</reference>